<accession>A0ABY2SFK0</accession>
<comment type="caution">
    <text evidence="1">The sequence shown here is derived from an EMBL/GenBank/DDBJ whole genome shotgun (WGS) entry which is preliminary data.</text>
</comment>
<dbReference type="Proteomes" id="UP000305202">
    <property type="component" value="Unassembled WGS sequence"/>
</dbReference>
<name>A0ABY2SFK0_9HYPH</name>
<evidence type="ECO:0000313" key="1">
    <source>
        <dbReference type="EMBL" id="TKI02573.1"/>
    </source>
</evidence>
<evidence type="ECO:0008006" key="3">
    <source>
        <dbReference type="Google" id="ProtNLM"/>
    </source>
</evidence>
<proteinExistence type="predicted"/>
<protein>
    <recommendedName>
        <fullName evidence="3">Helix-turn-helix domain-containing protein</fullName>
    </recommendedName>
</protein>
<organism evidence="1 2">
    <name type="scientific">Martelella alba</name>
    <dbReference type="NCBI Taxonomy" id="2590451"/>
    <lineage>
        <taxon>Bacteria</taxon>
        <taxon>Pseudomonadati</taxon>
        <taxon>Pseudomonadota</taxon>
        <taxon>Alphaproteobacteria</taxon>
        <taxon>Hyphomicrobiales</taxon>
        <taxon>Aurantimonadaceae</taxon>
        <taxon>Martelella</taxon>
    </lineage>
</organism>
<dbReference type="RefSeq" id="WP_136992961.1">
    <property type="nucleotide sequence ID" value="NZ_SZPQ01000070.1"/>
</dbReference>
<sequence>MNKIGQKEVINEMLGKNITGKILSEILTSKYPDMDASIKTVRVRIEALLHSDSVNIEVIASRGKPNIYKLKSVSDKFFVGCQRQAMRKKTTPKGRPPFEPHEQCAAVRLLAFDGYLRAARAANHERAI</sequence>
<evidence type="ECO:0000313" key="2">
    <source>
        <dbReference type="Proteomes" id="UP000305202"/>
    </source>
</evidence>
<dbReference type="EMBL" id="SZPQ01000070">
    <property type="protein sequence ID" value="TKI02573.1"/>
    <property type="molecule type" value="Genomic_DNA"/>
</dbReference>
<keyword evidence="2" id="KW-1185">Reference proteome</keyword>
<gene>
    <name evidence="1" type="ORF">FCN80_24630</name>
</gene>
<reference evidence="1 2" key="1">
    <citation type="submission" date="2019-04" db="EMBL/GenBank/DDBJ databases">
        <authorList>
            <person name="Li M."/>
            <person name="Gao C."/>
        </authorList>
    </citation>
    <scope>NUCLEOTIDE SEQUENCE [LARGE SCALE GENOMIC DNA]</scope>
    <source>
        <strain evidence="1 2">BGMRC 2031</strain>
    </source>
</reference>